<dbReference type="PANTHER" id="PTHR45947">
    <property type="entry name" value="SULFOQUINOVOSYL TRANSFERASE SQD2"/>
    <property type="match status" value="1"/>
</dbReference>
<evidence type="ECO:0000256" key="2">
    <source>
        <dbReference type="ARBA" id="ARBA00022679"/>
    </source>
</evidence>
<dbReference type="GO" id="GO:1903509">
    <property type="term" value="P:liposaccharide metabolic process"/>
    <property type="evidence" value="ECO:0007669"/>
    <property type="project" value="UniProtKB-ARBA"/>
</dbReference>
<dbReference type="InterPro" id="IPR001296">
    <property type="entry name" value="Glyco_trans_1"/>
</dbReference>
<dbReference type="Gene3D" id="3.40.50.2000">
    <property type="entry name" value="Glycogen Phosphorylase B"/>
    <property type="match status" value="1"/>
</dbReference>
<gene>
    <name evidence="5" type="ORF">HMC16_05795</name>
</gene>
<dbReference type="InterPro" id="IPR028098">
    <property type="entry name" value="Glyco_trans_4-like_N"/>
</dbReference>
<sequence>MLRDAGHEVVVVTPKPNYRFNSGARCSLSELLPKVGVELGPSGETIIRTGSIQFGESLVARVTAQAVMALQCLFCIGVHAKEVVKADAVIGTIPAIPTAFLAWFVSLVLGVPYAIDLRDAWPDLMKNSASWNASLGKSKSKTAFAKGIKRVLTRVVAPALNRVIRGARCIVVTSADLKRQLEADFVDLEPGIPAPHVYTIRNVFPHHSTRSAVNRTVEPGTLNVLYAGTLGRAQNLANAIRAAKIARTQGVDVRLRFVGTGAARDYLVSLAKSLDVEVQFYSFNPPELLNEHYSWADTALVHLTDWEPLGRAVPSKTFELMALGIHITGVVEGETKRLIEMLRAGDTAAPEDPHALASLWGNLSRNPDMLSVGPEGREWVFQQREEIVPARIIEIIGTLGAAE</sequence>
<dbReference type="CDD" id="cd03794">
    <property type="entry name" value="GT4_WbuB-like"/>
    <property type="match status" value="1"/>
</dbReference>
<dbReference type="GO" id="GO:0016758">
    <property type="term" value="F:hexosyltransferase activity"/>
    <property type="evidence" value="ECO:0007669"/>
    <property type="project" value="TreeGrafter"/>
</dbReference>
<evidence type="ECO:0000256" key="1">
    <source>
        <dbReference type="ARBA" id="ARBA00022676"/>
    </source>
</evidence>
<dbReference type="SUPFAM" id="SSF53756">
    <property type="entry name" value="UDP-Glycosyltransferase/glycogen phosphorylase"/>
    <property type="match status" value="1"/>
</dbReference>
<evidence type="ECO:0000259" key="4">
    <source>
        <dbReference type="Pfam" id="PF13579"/>
    </source>
</evidence>
<dbReference type="PANTHER" id="PTHR45947:SF3">
    <property type="entry name" value="SULFOQUINOVOSYL TRANSFERASE SQD2"/>
    <property type="match status" value="1"/>
</dbReference>
<dbReference type="Pfam" id="PF13579">
    <property type="entry name" value="Glyco_trans_4_4"/>
    <property type="match status" value="1"/>
</dbReference>
<reference evidence="5 6" key="1">
    <citation type="submission" date="2020-05" db="EMBL/GenBank/DDBJ databases">
        <title>Descriptions of Corynebacterium xxxx sp. nov., Corynebacterium yyyy sp. nov. and Corynebacterium zzzz sp. nov.</title>
        <authorList>
            <person name="Zhang G."/>
        </authorList>
    </citation>
    <scope>NUCLEOTIDE SEQUENCE [LARGE SCALE GENOMIC DNA]</scope>
    <source>
        <strain evidence="6">zg-915</strain>
    </source>
</reference>
<accession>A0A838CHY1</accession>
<dbReference type="Pfam" id="PF00534">
    <property type="entry name" value="Glycos_transf_1"/>
    <property type="match status" value="1"/>
</dbReference>
<organism evidence="5 6">
    <name type="scientific">Corynebacterium wankanglinii</name>
    <dbReference type="NCBI Taxonomy" id="2735136"/>
    <lineage>
        <taxon>Bacteria</taxon>
        <taxon>Bacillati</taxon>
        <taxon>Actinomycetota</taxon>
        <taxon>Actinomycetes</taxon>
        <taxon>Mycobacteriales</taxon>
        <taxon>Corynebacteriaceae</taxon>
        <taxon>Corynebacterium</taxon>
    </lineage>
</organism>
<feature type="domain" description="Glycosyltransferase subfamily 4-like N-terminal" evidence="4">
    <location>
        <begin position="2"/>
        <end position="187"/>
    </location>
</feature>
<feature type="domain" description="Glycosyl transferase family 1" evidence="3">
    <location>
        <begin position="224"/>
        <end position="358"/>
    </location>
</feature>
<dbReference type="GO" id="GO:1901137">
    <property type="term" value="P:carbohydrate derivative biosynthetic process"/>
    <property type="evidence" value="ECO:0007669"/>
    <property type="project" value="UniProtKB-ARBA"/>
</dbReference>
<evidence type="ECO:0000313" key="6">
    <source>
        <dbReference type="Proteomes" id="UP000581408"/>
    </source>
</evidence>
<dbReference type="EMBL" id="JABFEE010000005">
    <property type="protein sequence ID" value="MBA1835236.1"/>
    <property type="molecule type" value="Genomic_DNA"/>
</dbReference>
<dbReference type="InterPro" id="IPR050194">
    <property type="entry name" value="Glycosyltransferase_grp1"/>
</dbReference>
<name>A0A838CHY1_9CORY</name>
<evidence type="ECO:0000313" key="5">
    <source>
        <dbReference type="EMBL" id="MBA1835236.1"/>
    </source>
</evidence>
<dbReference type="Proteomes" id="UP000581408">
    <property type="component" value="Unassembled WGS sequence"/>
</dbReference>
<keyword evidence="1" id="KW-0328">Glycosyltransferase</keyword>
<comment type="caution">
    <text evidence="5">The sequence shown here is derived from an EMBL/GenBank/DDBJ whole genome shotgun (WGS) entry which is preliminary data.</text>
</comment>
<keyword evidence="2 5" id="KW-0808">Transferase</keyword>
<proteinExistence type="predicted"/>
<dbReference type="AlphaFoldDB" id="A0A838CHY1"/>
<evidence type="ECO:0000259" key="3">
    <source>
        <dbReference type="Pfam" id="PF00534"/>
    </source>
</evidence>
<protein>
    <submittedName>
        <fullName evidence="5">Glycosyltransferase family 4 protein</fullName>
    </submittedName>
</protein>